<evidence type="ECO:0000313" key="4">
    <source>
        <dbReference type="Proteomes" id="UP000565719"/>
    </source>
</evidence>
<dbReference type="CDD" id="cd00093">
    <property type="entry name" value="HTH_XRE"/>
    <property type="match status" value="1"/>
</dbReference>
<comment type="caution">
    <text evidence="2">The sequence shown here is derived from an EMBL/GenBank/DDBJ whole genome shotgun (WGS) entry which is preliminary data.</text>
</comment>
<reference evidence="2 3" key="1">
    <citation type="submission" date="2018-12" db="EMBL/GenBank/DDBJ databases">
        <title>Genomic taxonomy of the Vibrionaceae family.</title>
        <authorList>
            <person name="Gomez-Gil B."/>
            <person name="Enciso-Ibarra K."/>
        </authorList>
    </citation>
    <scope>NUCLEOTIDE SEQUENCE [LARGE SCALE GENOMIC DNA]</scope>
    <source>
        <strain evidence="2 3">CAIM 594</strain>
    </source>
</reference>
<dbReference type="Proteomes" id="UP000565719">
    <property type="component" value="Unassembled WGS sequence"/>
</dbReference>
<dbReference type="Proteomes" id="UP000269041">
    <property type="component" value="Unassembled WGS sequence"/>
</dbReference>
<dbReference type="EMBL" id="RSFA01000009">
    <property type="protein sequence ID" value="RSD32465.1"/>
    <property type="molecule type" value="Genomic_DNA"/>
</dbReference>
<dbReference type="GO" id="GO:0003677">
    <property type="term" value="F:DNA binding"/>
    <property type="evidence" value="ECO:0007669"/>
    <property type="project" value="InterPro"/>
</dbReference>
<gene>
    <name evidence="2" type="ORF">EJA03_03680</name>
    <name evidence="1" type="ORF">F0225_14305</name>
</gene>
<dbReference type="InterPro" id="IPR001387">
    <property type="entry name" value="Cro/C1-type_HTH"/>
</dbReference>
<evidence type="ECO:0000313" key="2">
    <source>
        <dbReference type="EMBL" id="RSD32465.1"/>
    </source>
</evidence>
<reference evidence="1 4" key="2">
    <citation type="submission" date="2019-09" db="EMBL/GenBank/DDBJ databases">
        <title>Draft genome sequencing and comparative genomics of hatchery-associated Vibrios.</title>
        <authorList>
            <person name="Kehlet-Delgado H."/>
            <person name="Mueller R.S."/>
        </authorList>
    </citation>
    <scope>NUCLEOTIDE SEQUENCE [LARGE SCALE GENOMIC DNA]</scope>
    <source>
        <strain evidence="1 4">99-46-Y</strain>
    </source>
</reference>
<evidence type="ECO:0000313" key="3">
    <source>
        <dbReference type="Proteomes" id="UP000269041"/>
    </source>
</evidence>
<organism evidence="2 3">
    <name type="scientific">Vibrio pectenicida</name>
    <dbReference type="NCBI Taxonomy" id="62763"/>
    <lineage>
        <taxon>Bacteria</taxon>
        <taxon>Pseudomonadati</taxon>
        <taxon>Pseudomonadota</taxon>
        <taxon>Gammaproteobacteria</taxon>
        <taxon>Vibrionales</taxon>
        <taxon>Vibrionaceae</taxon>
        <taxon>Vibrio</taxon>
    </lineage>
</organism>
<dbReference type="OrthoDB" id="5422231at2"/>
<dbReference type="AlphaFoldDB" id="A0A427U6Z4"/>
<dbReference type="InterPro" id="IPR010982">
    <property type="entry name" value="Lambda_DNA-bd_dom_sf"/>
</dbReference>
<keyword evidence="3" id="KW-1185">Reference proteome</keyword>
<evidence type="ECO:0000313" key="1">
    <source>
        <dbReference type="EMBL" id="NOH72503.1"/>
    </source>
</evidence>
<dbReference type="Gene3D" id="1.10.260.40">
    <property type="entry name" value="lambda repressor-like DNA-binding domains"/>
    <property type="match status" value="1"/>
</dbReference>
<proteinExistence type="predicted"/>
<dbReference type="RefSeq" id="WP_125319894.1">
    <property type="nucleotide sequence ID" value="NZ_AP024890.1"/>
</dbReference>
<sequence length="111" mass="12876">MSTQNRHYSKQTEAALQHFANLLSIARKERKMTIKELTDKLQVSRTTTGKLMSGDPAVGIGLYFEAARILRVDLFDQDPSRLEIKKRSSEKMEKLLPRRVRNQKVKINNDF</sequence>
<protein>
    <submittedName>
        <fullName evidence="1">Helix-turn-helix transcriptional regulator</fullName>
    </submittedName>
    <submittedName>
        <fullName evidence="2">XRE family transcriptional regulator</fullName>
    </submittedName>
</protein>
<accession>A0A427U6Z4</accession>
<dbReference type="SUPFAM" id="SSF47413">
    <property type="entry name" value="lambda repressor-like DNA-binding domains"/>
    <property type="match status" value="1"/>
</dbReference>
<name>A0A427U6Z4_9VIBR</name>
<dbReference type="EMBL" id="VTXC01000042">
    <property type="protein sequence ID" value="NOH72503.1"/>
    <property type="molecule type" value="Genomic_DNA"/>
</dbReference>